<feature type="transmembrane region" description="Helical" evidence="2">
    <location>
        <begin position="59"/>
        <end position="79"/>
    </location>
</feature>
<keyword evidence="2" id="KW-0472">Membrane</keyword>
<sequence length="110" mass="12910">MNEKNLKNIMELRKKLQDLDENLEKIKKKNSFFSFFLKSLIFSLIFLLIISLAKTKTPTKIMVFVGVFIISNFAQSILISKKQNEEIEKIKREKIKIQAEIFSLAKDLEN</sequence>
<keyword evidence="2" id="KW-0812">Transmembrane</keyword>
<dbReference type="AlphaFoldDB" id="A0A6N2RGE1"/>
<name>A0A6N2RGE1_9FIRM</name>
<proteinExistence type="predicted"/>
<organism evidence="3">
    <name type="scientific">Anaerococcus vaginalis</name>
    <dbReference type="NCBI Taxonomy" id="33037"/>
    <lineage>
        <taxon>Bacteria</taxon>
        <taxon>Bacillati</taxon>
        <taxon>Bacillota</taxon>
        <taxon>Tissierellia</taxon>
        <taxon>Tissierellales</taxon>
        <taxon>Peptoniphilaceae</taxon>
        <taxon>Anaerococcus</taxon>
    </lineage>
</organism>
<dbReference type="EMBL" id="CACRSW010000003">
    <property type="protein sequence ID" value="VYS79694.1"/>
    <property type="molecule type" value="Genomic_DNA"/>
</dbReference>
<gene>
    <name evidence="3" type="ORF">AVLFYP127_01376</name>
</gene>
<evidence type="ECO:0000313" key="3">
    <source>
        <dbReference type="EMBL" id="VYS79694.1"/>
    </source>
</evidence>
<dbReference type="RefSeq" id="WP_156328513.1">
    <property type="nucleotide sequence ID" value="NZ_CACRSW010000003.1"/>
</dbReference>
<reference evidence="3" key="1">
    <citation type="submission" date="2019-11" db="EMBL/GenBank/DDBJ databases">
        <authorList>
            <person name="Feng L."/>
        </authorList>
    </citation>
    <scope>NUCLEOTIDE SEQUENCE</scope>
    <source>
        <strain evidence="3">AvaginalisLFYP127</strain>
    </source>
</reference>
<keyword evidence="2" id="KW-1133">Transmembrane helix</keyword>
<evidence type="ECO:0000256" key="2">
    <source>
        <dbReference type="SAM" id="Phobius"/>
    </source>
</evidence>
<evidence type="ECO:0000256" key="1">
    <source>
        <dbReference type="SAM" id="Coils"/>
    </source>
</evidence>
<keyword evidence="1" id="KW-0175">Coiled coil</keyword>
<feature type="transmembrane region" description="Helical" evidence="2">
    <location>
        <begin position="32"/>
        <end position="53"/>
    </location>
</feature>
<accession>A0A6N2RGE1</accession>
<protein>
    <submittedName>
        <fullName evidence="3">Uncharacterized protein</fullName>
    </submittedName>
</protein>
<feature type="coiled-coil region" evidence="1">
    <location>
        <begin position="2"/>
        <end position="29"/>
    </location>
</feature>